<evidence type="ECO:0000313" key="7">
    <source>
        <dbReference type="Proteomes" id="UP000178724"/>
    </source>
</evidence>
<accession>A0A1F4Q3R1</accession>
<dbReference type="InterPro" id="IPR001790">
    <property type="entry name" value="Ribosomal_uL10"/>
</dbReference>
<dbReference type="PROSITE" id="PS01109">
    <property type="entry name" value="RIBOSOMAL_L10"/>
    <property type="match status" value="1"/>
</dbReference>
<keyword evidence="5" id="KW-0699">rRNA-binding</keyword>
<dbReference type="PANTHER" id="PTHR11560">
    <property type="entry name" value="39S RIBOSOMAL PROTEIN L10, MITOCHONDRIAL"/>
    <property type="match status" value="1"/>
</dbReference>
<dbReference type="Gene3D" id="3.30.70.1730">
    <property type="match status" value="1"/>
</dbReference>
<gene>
    <name evidence="5" type="primary">rplJ</name>
    <name evidence="6" type="ORF">A2625_03490</name>
</gene>
<protein>
    <recommendedName>
        <fullName evidence="4 5">Large ribosomal subunit protein uL10</fullName>
    </recommendedName>
</protein>
<evidence type="ECO:0000256" key="3">
    <source>
        <dbReference type="ARBA" id="ARBA00023274"/>
    </source>
</evidence>
<dbReference type="EMBL" id="METM01000007">
    <property type="protein sequence ID" value="OGB90588.1"/>
    <property type="molecule type" value="Genomic_DNA"/>
</dbReference>
<dbReference type="GO" id="GO:0006412">
    <property type="term" value="P:translation"/>
    <property type="evidence" value="ECO:0007669"/>
    <property type="project" value="UniProtKB-UniRule"/>
</dbReference>
<dbReference type="HAMAP" id="MF_00362">
    <property type="entry name" value="Ribosomal_uL10"/>
    <property type="match status" value="1"/>
</dbReference>
<dbReference type="CDD" id="cd05797">
    <property type="entry name" value="Ribosomal_L10"/>
    <property type="match status" value="1"/>
</dbReference>
<reference evidence="6 7" key="1">
    <citation type="journal article" date="2016" name="Nat. Commun.">
        <title>Thousands of microbial genomes shed light on interconnected biogeochemical processes in an aquifer system.</title>
        <authorList>
            <person name="Anantharaman K."/>
            <person name="Brown C.T."/>
            <person name="Hug L.A."/>
            <person name="Sharon I."/>
            <person name="Castelle C.J."/>
            <person name="Probst A.J."/>
            <person name="Thomas B.C."/>
            <person name="Singh A."/>
            <person name="Wilkins M.J."/>
            <person name="Karaoz U."/>
            <person name="Brodie E.L."/>
            <person name="Williams K.H."/>
            <person name="Hubbard S.S."/>
            <person name="Banfield J.F."/>
        </authorList>
    </citation>
    <scope>NUCLEOTIDE SEQUENCE [LARGE SCALE GENOMIC DNA]</scope>
</reference>
<dbReference type="NCBIfam" id="NF000955">
    <property type="entry name" value="PRK00099.1-1"/>
    <property type="match status" value="1"/>
</dbReference>
<dbReference type="GO" id="GO:0070180">
    <property type="term" value="F:large ribosomal subunit rRNA binding"/>
    <property type="evidence" value="ECO:0007669"/>
    <property type="project" value="UniProtKB-UniRule"/>
</dbReference>
<proteinExistence type="inferred from homology"/>
<keyword evidence="3 5" id="KW-0687">Ribonucleoprotein</keyword>
<dbReference type="Pfam" id="PF00466">
    <property type="entry name" value="Ribosomal_L10"/>
    <property type="match status" value="1"/>
</dbReference>
<dbReference type="InterPro" id="IPR047865">
    <property type="entry name" value="Ribosomal_uL10_bac_type"/>
</dbReference>
<evidence type="ECO:0000313" key="6">
    <source>
        <dbReference type="EMBL" id="OGB90588.1"/>
    </source>
</evidence>
<dbReference type="SUPFAM" id="SSF160369">
    <property type="entry name" value="Ribosomal protein L10-like"/>
    <property type="match status" value="1"/>
</dbReference>
<keyword evidence="5" id="KW-0694">RNA-binding</keyword>
<evidence type="ECO:0000256" key="4">
    <source>
        <dbReference type="ARBA" id="ARBA00035202"/>
    </source>
</evidence>
<keyword evidence="2 5" id="KW-0689">Ribosomal protein</keyword>
<evidence type="ECO:0000256" key="1">
    <source>
        <dbReference type="ARBA" id="ARBA00008889"/>
    </source>
</evidence>
<organism evidence="6 7">
    <name type="scientific">candidate division WOR-1 bacterium RIFCSPHIGHO2_01_FULL_53_15</name>
    <dbReference type="NCBI Taxonomy" id="1802564"/>
    <lineage>
        <taxon>Bacteria</taxon>
        <taxon>Bacillati</taxon>
        <taxon>Saganbacteria</taxon>
    </lineage>
</organism>
<dbReference type="Gene3D" id="6.10.250.290">
    <property type="match status" value="1"/>
</dbReference>
<dbReference type="AlphaFoldDB" id="A0A1F4Q3R1"/>
<evidence type="ECO:0000256" key="5">
    <source>
        <dbReference type="HAMAP-Rule" id="MF_00362"/>
    </source>
</evidence>
<comment type="similarity">
    <text evidence="1 5">Belongs to the universal ribosomal protein uL10 family.</text>
</comment>
<comment type="subunit">
    <text evidence="5">Part of the ribosomal stalk of the 50S ribosomal subunit. The N-terminus interacts with L11 and the large rRNA to form the base of the stalk. The C-terminus forms an elongated spine to which L12 dimers bind in a sequential fashion forming a multimeric L10(L12)X complex.</text>
</comment>
<sequence>MMSEQAIAEKSKVVAELKEKIARASVMVLADYLGLSVKEMTELRRKLRAEKSELAVIKNTLIERAVAESGLPEFKDHLKGPTVVMLGYADAVSPLKALVKFIKETEKGGLRIGVVDKQVFSRDDLAAISKLPPREVLLGKVVGGLKSPLYGLANVLNGPLRKLVYALNAIKDKKG</sequence>
<dbReference type="GO" id="GO:0003735">
    <property type="term" value="F:structural constituent of ribosome"/>
    <property type="evidence" value="ECO:0007669"/>
    <property type="project" value="InterPro"/>
</dbReference>
<dbReference type="InterPro" id="IPR002363">
    <property type="entry name" value="Ribosomal_uL10_CS_bac"/>
</dbReference>
<dbReference type="GO" id="GO:0015934">
    <property type="term" value="C:large ribosomal subunit"/>
    <property type="evidence" value="ECO:0007669"/>
    <property type="project" value="InterPro"/>
</dbReference>
<evidence type="ECO:0000256" key="2">
    <source>
        <dbReference type="ARBA" id="ARBA00022980"/>
    </source>
</evidence>
<comment type="caution">
    <text evidence="6">The sequence shown here is derived from an EMBL/GenBank/DDBJ whole genome shotgun (WGS) entry which is preliminary data.</text>
</comment>
<name>A0A1F4Q3R1_UNCSA</name>
<dbReference type="InterPro" id="IPR022973">
    <property type="entry name" value="Ribosomal_uL10_bac"/>
</dbReference>
<dbReference type="InterPro" id="IPR043141">
    <property type="entry name" value="Ribosomal_uL10-like_sf"/>
</dbReference>
<comment type="function">
    <text evidence="5">Forms part of the ribosomal stalk, playing a central role in the interaction of the ribosome with GTP-bound translation factors.</text>
</comment>
<dbReference type="Proteomes" id="UP000178724">
    <property type="component" value="Unassembled WGS sequence"/>
</dbReference>